<dbReference type="InterPro" id="IPR041561">
    <property type="entry name" value="PglD_N"/>
</dbReference>
<dbReference type="SUPFAM" id="SSF51161">
    <property type="entry name" value="Trimeric LpxA-like enzymes"/>
    <property type="match status" value="1"/>
</dbReference>
<name>A0A2T0JXC5_9ACTN</name>
<dbReference type="CDD" id="cd03360">
    <property type="entry name" value="LbH_AT_putative"/>
    <property type="match status" value="1"/>
</dbReference>
<dbReference type="PANTHER" id="PTHR43300:SF7">
    <property type="entry name" value="UDP-N-ACETYLBACILLOSAMINE N-ACETYLTRANSFERASE"/>
    <property type="match status" value="1"/>
</dbReference>
<dbReference type="Proteomes" id="UP000239415">
    <property type="component" value="Unassembled WGS sequence"/>
</dbReference>
<sequence length="210" mass="21613">MPEPIVIVGCGGYGREMLVVIAAVNAVSDSWKVTGFLDDTPAETNLRRLDRLGAAWLGPNETLGQLDAHYVIGIGDPRIRALVAARLEPFGRPAATLVHPAATMGPDNHLSDGVVLCAGAQVTTNVTLGRHSHLNLNATVGHDSVLGEHVQVNPLAAVSGDCDIGREVLIGTGAVVLQGRSVGDGATVGASACVVRDVDAGRIVKGVPAR</sequence>
<dbReference type="InterPro" id="IPR050179">
    <property type="entry name" value="Trans_hexapeptide_repeat"/>
</dbReference>
<keyword evidence="5" id="KW-1185">Reference proteome</keyword>
<keyword evidence="4" id="KW-0012">Acyltransferase</keyword>
<dbReference type="PANTHER" id="PTHR43300">
    <property type="entry name" value="ACETYLTRANSFERASE"/>
    <property type="match status" value="1"/>
</dbReference>
<reference evidence="4 5" key="1">
    <citation type="submission" date="2018-03" db="EMBL/GenBank/DDBJ databases">
        <title>Genomic Encyclopedia of Archaeal and Bacterial Type Strains, Phase II (KMG-II): from individual species to whole genera.</title>
        <authorList>
            <person name="Goeker M."/>
        </authorList>
    </citation>
    <scope>NUCLEOTIDE SEQUENCE [LARGE SCALE GENOMIC DNA]</scope>
    <source>
        <strain evidence="4 5">DSM 43146</strain>
    </source>
</reference>
<dbReference type="Gene3D" id="2.160.10.10">
    <property type="entry name" value="Hexapeptide repeat proteins"/>
    <property type="match status" value="1"/>
</dbReference>
<protein>
    <submittedName>
        <fullName evidence="4">Sugar O-acyltransferase (Sialic acid O-acetyltransferase NeuD family)</fullName>
    </submittedName>
</protein>
<dbReference type="NCBIfam" id="TIGR03570">
    <property type="entry name" value="NeuD_NnaD"/>
    <property type="match status" value="1"/>
</dbReference>
<dbReference type="GO" id="GO:0016746">
    <property type="term" value="F:acyltransferase activity"/>
    <property type="evidence" value="ECO:0007669"/>
    <property type="project" value="UniProtKB-KW"/>
</dbReference>
<dbReference type="EMBL" id="PVMZ01000027">
    <property type="protein sequence ID" value="PRX12660.1"/>
    <property type="molecule type" value="Genomic_DNA"/>
</dbReference>
<evidence type="ECO:0000256" key="1">
    <source>
        <dbReference type="PIRSR" id="PIRSR620019-1"/>
    </source>
</evidence>
<evidence type="ECO:0000259" key="3">
    <source>
        <dbReference type="Pfam" id="PF17836"/>
    </source>
</evidence>
<evidence type="ECO:0000256" key="2">
    <source>
        <dbReference type="PIRSR" id="PIRSR620019-2"/>
    </source>
</evidence>
<dbReference type="OrthoDB" id="708224at2"/>
<dbReference type="Gene3D" id="3.40.50.20">
    <property type="match status" value="1"/>
</dbReference>
<feature type="domain" description="PglD N-terminal" evidence="3">
    <location>
        <begin position="5"/>
        <end position="87"/>
    </location>
</feature>
<evidence type="ECO:0000313" key="4">
    <source>
        <dbReference type="EMBL" id="PRX12660.1"/>
    </source>
</evidence>
<dbReference type="RefSeq" id="WP_106329557.1">
    <property type="nucleotide sequence ID" value="NZ_BOMO01000152.1"/>
</dbReference>
<keyword evidence="4" id="KW-0808">Transferase</keyword>
<accession>A0A2T0JXC5</accession>
<comment type="caution">
    <text evidence="4">The sequence shown here is derived from an EMBL/GenBank/DDBJ whole genome shotgun (WGS) entry which is preliminary data.</text>
</comment>
<dbReference type="InterPro" id="IPR020019">
    <property type="entry name" value="AcTrfase_PglD-like"/>
</dbReference>
<organism evidence="4 5">
    <name type="scientific">Actinoplanes italicus</name>
    <dbReference type="NCBI Taxonomy" id="113567"/>
    <lineage>
        <taxon>Bacteria</taxon>
        <taxon>Bacillati</taxon>
        <taxon>Actinomycetota</taxon>
        <taxon>Actinomycetes</taxon>
        <taxon>Micromonosporales</taxon>
        <taxon>Micromonosporaceae</taxon>
        <taxon>Actinoplanes</taxon>
    </lineage>
</organism>
<gene>
    <name evidence="4" type="ORF">CLV67_12783</name>
</gene>
<dbReference type="AlphaFoldDB" id="A0A2T0JXC5"/>
<feature type="active site" description="Proton acceptor" evidence="1">
    <location>
        <position position="142"/>
    </location>
</feature>
<dbReference type="Pfam" id="PF17836">
    <property type="entry name" value="PglD_N"/>
    <property type="match status" value="1"/>
</dbReference>
<feature type="site" description="Increases basicity of active site His" evidence="1">
    <location>
        <position position="143"/>
    </location>
</feature>
<dbReference type="InterPro" id="IPR011004">
    <property type="entry name" value="Trimer_LpxA-like_sf"/>
</dbReference>
<evidence type="ECO:0000313" key="5">
    <source>
        <dbReference type="Proteomes" id="UP000239415"/>
    </source>
</evidence>
<proteinExistence type="predicted"/>
<feature type="binding site" evidence="2">
    <location>
        <position position="75"/>
    </location>
    <ligand>
        <name>substrate</name>
    </ligand>
</feature>